<organism evidence="2 3">
    <name type="scientific">[Brevibacterium] flavum</name>
    <dbReference type="NCBI Taxonomy" id="92706"/>
    <lineage>
        <taxon>Bacteria</taxon>
        <taxon>Bacillati</taxon>
        <taxon>Actinomycetota</taxon>
        <taxon>Actinomycetes</taxon>
        <taxon>Mycobacteriales</taxon>
        <taxon>Corynebacteriaceae</taxon>
        <taxon>Corynebacterium</taxon>
    </lineage>
</organism>
<evidence type="ECO:0000313" key="3">
    <source>
        <dbReference type="Proteomes" id="UP000034037"/>
    </source>
</evidence>
<evidence type="ECO:0000313" key="2">
    <source>
        <dbReference type="EMBL" id="AKF28138.1"/>
    </source>
</evidence>
<gene>
    <name evidence="2" type="ORF">YH66_11525</name>
</gene>
<dbReference type="InterPro" id="IPR036390">
    <property type="entry name" value="WH_DNA-bd_sf"/>
</dbReference>
<dbReference type="SUPFAM" id="SSF46785">
    <property type="entry name" value="Winged helix' DNA-binding domain"/>
    <property type="match status" value="1"/>
</dbReference>
<proteinExistence type="predicted"/>
<reference evidence="2 3" key="1">
    <citation type="submission" date="2015-04" db="EMBL/GenBank/DDBJ databases">
        <title>Complete Genome Sequence of Brevibacterium flavum ATCC 15168.</title>
        <authorList>
            <person name="Ahn J."/>
            <person name="Park G."/>
            <person name="Jeon W."/>
            <person name="Jang Y."/>
            <person name="Jang M."/>
            <person name="Lee H."/>
            <person name="Lee H."/>
        </authorList>
    </citation>
    <scope>NUCLEOTIDE SEQUENCE [LARGE SCALE GENOMIC DNA]</scope>
    <source>
        <strain evidence="2 3">ATCC 15168</strain>
    </source>
</reference>
<dbReference type="HOGENOM" id="CLU_089258_1_2_11"/>
<dbReference type="Gene3D" id="1.10.10.10">
    <property type="entry name" value="Winged helix-like DNA-binding domain superfamily/Winged helix DNA-binding domain"/>
    <property type="match status" value="1"/>
</dbReference>
<evidence type="ECO:0000259" key="1">
    <source>
        <dbReference type="Pfam" id="PF03551"/>
    </source>
</evidence>
<dbReference type="EMBL" id="CP011309">
    <property type="protein sequence ID" value="AKF28138.1"/>
    <property type="molecule type" value="Genomic_DNA"/>
</dbReference>
<dbReference type="PATRIC" id="fig|92706.3.peg.2416"/>
<name>A0A0F6WR43_9CORY</name>
<dbReference type="InterPro" id="IPR005149">
    <property type="entry name" value="Tscrpt_reg_PadR_N"/>
</dbReference>
<feature type="domain" description="Transcription regulator PadR N-terminal" evidence="1">
    <location>
        <begin position="7"/>
        <end position="81"/>
    </location>
</feature>
<dbReference type="PANTHER" id="PTHR43252">
    <property type="entry name" value="TRANSCRIPTIONAL REGULATOR YQJI"/>
    <property type="match status" value="1"/>
</dbReference>
<keyword evidence="3" id="KW-1185">Reference proteome</keyword>
<protein>
    <submittedName>
        <fullName evidence="2">PadR family transcriptional regulator</fullName>
    </submittedName>
</protein>
<dbReference type="PANTHER" id="PTHR43252:SF4">
    <property type="entry name" value="TRANSCRIPTIONAL REGULATORY PROTEIN"/>
    <property type="match status" value="1"/>
</dbReference>
<dbReference type="Proteomes" id="UP000034037">
    <property type="component" value="Chromosome"/>
</dbReference>
<dbReference type="Pfam" id="PF03551">
    <property type="entry name" value="PadR"/>
    <property type="match status" value="1"/>
</dbReference>
<dbReference type="AlphaFoldDB" id="A0A0F6WR43"/>
<accession>A0A0F6WR43</accession>
<dbReference type="InterPro" id="IPR036388">
    <property type="entry name" value="WH-like_DNA-bd_sf"/>
</dbReference>
<sequence>MTLRSALLALLSSGPMTGYDASQRFGASVGFVWSGSDSQIYPELRKMEAEELLVGSDVPWGSKGATKTEYALSEKGWEALRKAWYEPVTYGPTRDPARLKAAYFEVGTNGDACRHLRAHIAHFEQQKIQSESMIDELKAKTHPTLARRLERSPKKEHERIVAFKVLAYEGQIARAQAEIEWAEKGLKLLDTL</sequence>